<keyword evidence="2" id="KW-1185">Reference proteome</keyword>
<protein>
    <recommendedName>
        <fullName evidence="3">WXG100 family type VII secretion target</fullName>
    </recommendedName>
</protein>
<comment type="caution">
    <text evidence="1">The sequence shown here is derived from an EMBL/GenBank/DDBJ whole genome shotgun (WGS) entry which is preliminary data.</text>
</comment>
<reference evidence="2" key="1">
    <citation type="journal article" date="2019" name="Int. J. Syst. Evol. Microbiol.">
        <title>The Global Catalogue of Microorganisms (GCM) 10K type strain sequencing project: providing services to taxonomists for standard genome sequencing and annotation.</title>
        <authorList>
            <consortium name="The Broad Institute Genomics Platform"/>
            <consortium name="The Broad Institute Genome Sequencing Center for Infectious Disease"/>
            <person name="Wu L."/>
            <person name="Ma J."/>
        </authorList>
    </citation>
    <scope>NUCLEOTIDE SEQUENCE [LARGE SCALE GENOMIC DNA]</scope>
    <source>
        <strain evidence="2">NBRC 113072</strain>
    </source>
</reference>
<gene>
    <name evidence="1" type="ORF">GCM10025883_41440</name>
</gene>
<dbReference type="EMBL" id="BSUO01000001">
    <property type="protein sequence ID" value="GMA42099.1"/>
    <property type="molecule type" value="Genomic_DNA"/>
</dbReference>
<organism evidence="1 2">
    <name type="scientific">Mobilicoccus caccae</name>
    <dbReference type="NCBI Taxonomy" id="1859295"/>
    <lineage>
        <taxon>Bacteria</taxon>
        <taxon>Bacillati</taxon>
        <taxon>Actinomycetota</taxon>
        <taxon>Actinomycetes</taxon>
        <taxon>Micrococcales</taxon>
        <taxon>Dermatophilaceae</taxon>
        <taxon>Mobilicoccus</taxon>
    </lineage>
</organism>
<dbReference type="RefSeq" id="WP_284305555.1">
    <property type="nucleotide sequence ID" value="NZ_BSUO01000001.1"/>
</dbReference>
<dbReference type="Proteomes" id="UP001157126">
    <property type="component" value="Unassembled WGS sequence"/>
</dbReference>
<sequence>MTQIGTGGGGFAVDTNAVRVAADGLAQCAQTVAAGRRCAQVAGLGEAENVAEAMRTFSAAWETALTQWQQSLSGYSAVVARAGATMAEAEQQRAATWSGMGGQVP</sequence>
<proteinExistence type="predicted"/>
<evidence type="ECO:0008006" key="3">
    <source>
        <dbReference type="Google" id="ProtNLM"/>
    </source>
</evidence>
<evidence type="ECO:0000313" key="2">
    <source>
        <dbReference type="Proteomes" id="UP001157126"/>
    </source>
</evidence>
<accession>A0ABQ6IVX1</accession>
<name>A0ABQ6IVX1_9MICO</name>
<evidence type="ECO:0000313" key="1">
    <source>
        <dbReference type="EMBL" id="GMA42099.1"/>
    </source>
</evidence>